<dbReference type="EMBL" id="QZAA01000103">
    <property type="protein sequence ID" value="RQD76886.1"/>
    <property type="molecule type" value="Genomic_DNA"/>
</dbReference>
<name>A0A424YG48_9FIRM</name>
<dbReference type="AlphaFoldDB" id="A0A424YG48"/>
<evidence type="ECO:0000313" key="1">
    <source>
        <dbReference type="EMBL" id="RQD76886.1"/>
    </source>
</evidence>
<reference evidence="1 2" key="1">
    <citation type="submission" date="2018-08" db="EMBL/GenBank/DDBJ databases">
        <title>The metabolism and importance of syntrophic acetate oxidation coupled to methane or sulfide production in haloalkaline environments.</title>
        <authorList>
            <person name="Timmers P.H.A."/>
            <person name="Vavourakis C.D."/>
            <person name="Sorokin D.Y."/>
            <person name="Sinninghe Damste J.S."/>
            <person name="Muyzer G."/>
            <person name="Stams A.J.M."/>
            <person name="Plugge C.M."/>
        </authorList>
    </citation>
    <scope>NUCLEOTIDE SEQUENCE [LARGE SCALE GENOMIC DNA]</scope>
    <source>
        <strain evidence="1">MSAO_Bac1</strain>
    </source>
</reference>
<evidence type="ECO:0000313" key="2">
    <source>
        <dbReference type="Proteomes" id="UP000285138"/>
    </source>
</evidence>
<comment type="caution">
    <text evidence="1">The sequence shown here is derived from an EMBL/GenBank/DDBJ whole genome shotgun (WGS) entry which is preliminary data.</text>
</comment>
<organism evidence="1 2">
    <name type="scientific">Candidatus Syntrophonatronum acetioxidans</name>
    <dbReference type="NCBI Taxonomy" id="1795816"/>
    <lineage>
        <taxon>Bacteria</taxon>
        <taxon>Bacillati</taxon>
        <taxon>Bacillota</taxon>
        <taxon>Clostridia</taxon>
        <taxon>Eubacteriales</taxon>
        <taxon>Syntrophomonadaceae</taxon>
        <taxon>Candidatus Syntrophonatronum</taxon>
    </lineage>
</organism>
<accession>A0A424YG48</accession>
<protein>
    <submittedName>
        <fullName evidence="1">Uncharacterized protein</fullName>
    </submittedName>
</protein>
<gene>
    <name evidence="1" type="ORF">D5R97_03455</name>
</gene>
<dbReference type="Proteomes" id="UP000285138">
    <property type="component" value="Unassembled WGS sequence"/>
</dbReference>
<proteinExistence type="predicted"/>
<sequence length="82" mass="9205">MDWEKDGGRASLKKAWRVQVHAASHLDPWILDYSEGLRMNHQEDGTSTLGGELPDLSAVYGLILQLRDAGILIYSLQIEILE</sequence>